<reference evidence="1" key="1">
    <citation type="submission" date="2023-03" db="EMBL/GenBank/DDBJ databases">
        <title>Massive genome expansion in bonnet fungi (Mycena s.s.) driven by repeated elements and novel gene families across ecological guilds.</title>
        <authorList>
            <consortium name="Lawrence Berkeley National Laboratory"/>
            <person name="Harder C.B."/>
            <person name="Miyauchi S."/>
            <person name="Viragh M."/>
            <person name="Kuo A."/>
            <person name="Thoen E."/>
            <person name="Andreopoulos B."/>
            <person name="Lu D."/>
            <person name="Skrede I."/>
            <person name="Drula E."/>
            <person name="Henrissat B."/>
            <person name="Morin E."/>
            <person name="Kohler A."/>
            <person name="Barry K."/>
            <person name="LaButti K."/>
            <person name="Morin E."/>
            <person name="Salamov A."/>
            <person name="Lipzen A."/>
            <person name="Mereny Z."/>
            <person name="Hegedus B."/>
            <person name="Baldrian P."/>
            <person name="Stursova M."/>
            <person name="Weitz H."/>
            <person name="Taylor A."/>
            <person name="Grigoriev I.V."/>
            <person name="Nagy L.G."/>
            <person name="Martin F."/>
            <person name="Kauserud H."/>
        </authorList>
    </citation>
    <scope>NUCLEOTIDE SEQUENCE</scope>
    <source>
        <strain evidence="1">9284</strain>
    </source>
</reference>
<evidence type="ECO:0000313" key="2">
    <source>
        <dbReference type="Proteomes" id="UP001221142"/>
    </source>
</evidence>
<dbReference type="Proteomes" id="UP001221142">
    <property type="component" value="Unassembled WGS sequence"/>
</dbReference>
<gene>
    <name evidence="1" type="ORF">FB45DRAFT_1067710</name>
</gene>
<proteinExistence type="predicted"/>
<dbReference type="AlphaFoldDB" id="A0AAD7B2P3"/>
<dbReference type="EMBL" id="JARKIF010000047">
    <property type="protein sequence ID" value="KAJ7607979.1"/>
    <property type="molecule type" value="Genomic_DNA"/>
</dbReference>
<evidence type="ECO:0000313" key="1">
    <source>
        <dbReference type="EMBL" id="KAJ7607979.1"/>
    </source>
</evidence>
<comment type="caution">
    <text evidence="1">The sequence shown here is derived from an EMBL/GenBank/DDBJ whole genome shotgun (WGS) entry which is preliminary data.</text>
</comment>
<sequence length="317" mass="33633">MPIVARFERSADRRWNPYLRAETLKVAAILIPPDRGWAHRLPPCLCNVGAVHTGGTNLKHRAPSLVLDATIVLDYFWRFTFPGPFLRGAVKLPSSSFRDAGSSRGGADLSGCSRGLLLHILSTWTAILKSLRWISTERPPSSPHAMNAAAGGVGGASAVPSRLGLCIWLSAFQPARESSGDLQGTSSVITLFSVPIQTPSSHPPTHVAQDSNRLPLTDIFALREAACLSTSPRRRHWLSAAAATTLVAEIPAGLGRIWSVAQVKGLGAAPLLRPLLLFLLKAQSALWSRAGAPDAAFTVGDLLVAVALFAAILAGLV</sequence>
<keyword evidence="2" id="KW-1185">Reference proteome</keyword>
<organism evidence="1 2">
    <name type="scientific">Roridomyces roridus</name>
    <dbReference type="NCBI Taxonomy" id="1738132"/>
    <lineage>
        <taxon>Eukaryota</taxon>
        <taxon>Fungi</taxon>
        <taxon>Dikarya</taxon>
        <taxon>Basidiomycota</taxon>
        <taxon>Agaricomycotina</taxon>
        <taxon>Agaricomycetes</taxon>
        <taxon>Agaricomycetidae</taxon>
        <taxon>Agaricales</taxon>
        <taxon>Marasmiineae</taxon>
        <taxon>Mycenaceae</taxon>
        <taxon>Roridomyces</taxon>
    </lineage>
</organism>
<accession>A0AAD7B2P3</accession>
<protein>
    <submittedName>
        <fullName evidence="1">Uncharacterized protein</fullName>
    </submittedName>
</protein>
<name>A0AAD7B2P3_9AGAR</name>